<evidence type="ECO:0000256" key="1">
    <source>
        <dbReference type="SAM" id="MobiDB-lite"/>
    </source>
</evidence>
<dbReference type="Pfam" id="PF00144">
    <property type="entry name" value="Beta-lactamase"/>
    <property type="match status" value="1"/>
</dbReference>
<protein>
    <recommendedName>
        <fullName evidence="2">Beta-lactamase-related domain-containing protein</fullName>
    </recommendedName>
</protein>
<proteinExistence type="predicted"/>
<gene>
    <name evidence="3" type="ORF">NSCI0253_LOCUS40530</name>
</gene>
<dbReference type="PANTHER" id="PTHR43283:SF3">
    <property type="entry name" value="BETA-LACTAMASE FAMILY PROTEIN (AFU_ORTHOLOGUE AFUA_5G07500)"/>
    <property type="match status" value="1"/>
</dbReference>
<dbReference type="SUPFAM" id="SSF56601">
    <property type="entry name" value="beta-lactamase/transpeptidase-like"/>
    <property type="match status" value="1"/>
</dbReference>
<name>A0A7S1AUZ2_NOCSC</name>
<dbReference type="PANTHER" id="PTHR43283">
    <property type="entry name" value="BETA-LACTAMASE-RELATED"/>
    <property type="match status" value="1"/>
</dbReference>
<dbReference type="Gene3D" id="3.40.710.10">
    <property type="entry name" value="DD-peptidase/beta-lactamase superfamily"/>
    <property type="match status" value="1"/>
</dbReference>
<feature type="compositionally biased region" description="Polar residues" evidence="1">
    <location>
        <begin position="476"/>
        <end position="486"/>
    </location>
</feature>
<dbReference type="InterPro" id="IPR001466">
    <property type="entry name" value="Beta-lactam-related"/>
</dbReference>
<feature type="domain" description="Beta-lactamase-related" evidence="2">
    <location>
        <begin position="41"/>
        <end position="453"/>
    </location>
</feature>
<feature type="region of interest" description="Disordered" evidence="1">
    <location>
        <begin position="461"/>
        <end position="521"/>
    </location>
</feature>
<dbReference type="EMBL" id="HBFQ01057079">
    <property type="protein sequence ID" value="CAD8866175.1"/>
    <property type="molecule type" value="Transcribed_RNA"/>
</dbReference>
<dbReference type="AlphaFoldDB" id="A0A7S1AUZ2"/>
<sequence>MAPRDTSSGGSCPLGVRMGDPVALGVDLAPIKNAVQRLKLQVDDRRLPGFLTCVIKQGQLVHFDAYGKADVCAGESMRSDTMFRLYSQTKPLTVVGFMRLLERGVVHLEDNVSKYIPNFGMVTVGDKRRSRPLSRAVTLRDLLAHTSGVGFGPGFGYAPEGDYEKTYVDLVRRVDSGEISSLAHWCDELAKLPLRFQPGKDWGYGYSSDILGRVVEVASGKPLDVFIHSEVTEPLGMKDTAFSVPTHKAHQLATLYAREPWDGRGKTVRFVTVDPGSSGLTADSKKRVLSGPSDGNGLPSPSSSVFLSSSASKVIQGGGCVCSVAGGLVSTMGDYSKFCQMLLNRGEFEGVRLLRPETVDLLARDWLNDFSPEKRRHPLWVWGTPGIGFSPLGQIGVEHPKATSRRVVGSQLHTVHWGGAGGSGYMLNWPHQVVVLTYTGCTYDTATQKLMWRATFGALRRGGAKPSRPLVPLYSDVSSDCPTTPSAKRRRVSEELPRSSRKTTGSSTKRRRLSASTPKSG</sequence>
<organism evidence="3">
    <name type="scientific">Noctiluca scintillans</name>
    <name type="common">Sea sparkle</name>
    <name type="synonym">Red tide dinoflagellate</name>
    <dbReference type="NCBI Taxonomy" id="2966"/>
    <lineage>
        <taxon>Eukaryota</taxon>
        <taxon>Sar</taxon>
        <taxon>Alveolata</taxon>
        <taxon>Dinophyceae</taxon>
        <taxon>Noctilucales</taxon>
        <taxon>Noctilucaceae</taxon>
        <taxon>Noctiluca</taxon>
    </lineage>
</organism>
<reference evidence="3" key="1">
    <citation type="submission" date="2021-01" db="EMBL/GenBank/DDBJ databases">
        <authorList>
            <person name="Corre E."/>
            <person name="Pelletier E."/>
            <person name="Niang G."/>
            <person name="Scheremetjew M."/>
            <person name="Finn R."/>
            <person name="Kale V."/>
            <person name="Holt S."/>
            <person name="Cochrane G."/>
            <person name="Meng A."/>
            <person name="Brown T."/>
            <person name="Cohen L."/>
        </authorList>
    </citation>
    <scope>NUCLEOTIDE SEQUENCE</scope>
</reference>
<dbReference type="InterPro" id="IPR050789">
    <property type="entry name" value="Diverse_Enzym_Activities"/>
</dbReference>
<accession>A0A7S1AUZ2</accession>
<evidence type="ECO:0000313" key="3">
    <source>
        <dbReference type="EMBL" id="CAD8866175.1"/>
    </source>
</evidence>
<evidence type="ECO:0000259" key="2">
    <source>
        <dbReference type="Pfam" id="PF00144"/>
    </source>
</evidence>
<dbReference type="InterPro" id="IPR012338">
    <property type="entry name" value="Beta-lactam/transpept-like"/>
</dbReference>
<feature type="region of interest" description="Disordered" evidence="1">
    <location>
        <begin position="276"/>
        <end position="302"/>
    </location>
</feature>